<dbReference type="AlphaFoldDB" id="A0A381P805"/>
<evidence type="ECO:0000313" key="1">
    <source>
        <dbReference type="EMBL" id="SUZ63082.1"/>
    </source>
</evidence>
<gene>
    <name evidence="1" type="ORF">METZ01_LOCUS15936</name>
</gene>
<dbReference type="EMBL" id="UINC01000907">
    <property type="protein sequence ID" value="SUZ63082.1"/>
    <property type="molecule type" value="Genomic_DNA"/>
</dbReference>
<protein>
    <submittedName>
        <fullName evidence="1">Uncharacterized protein</fullName>
    </submittedName>
</protein>
<reference evidence="1" key="1">
    <citation type="submission" date="2018-05" db="EMBL/GenBank/DDBJ databases">
        <authorList>
            <person name="Lanie J.A."/>
            <person name="Ng W.-L."/>
            <person name="Kazmierczak K.M."/>
            <person name="Andrzejewski T.M."/>
            <person name="Davidsen T.M."/>
            <person name="Wayne K.J."/>
            <person name="Tettelin H."/>
            <person name="Glass J.I."/>
            <person name="Rusch D."/>
            <person name="Podicherti R."/>
            <person name="Tsui H.-C.T."/>
            <person name="Winkler M.E."/>
        </authorList>
    </citation>
    <scope>NUCLEOTIDE SEQUENCE</scope>
</reference>
<organism evidence="1">
    <name type="scientific">marine metagenome</name>
    <dbReference type="NCBI Taxonomy" id="408172"/>
    <lineage>
        <taxon>unclassified sequences</taxon>
        <taxon>metagenomes</taxon>
        <taxon>ecological metagenomes</taxon>
    </lineage>
</organism>
<name>A0A381P805_9ZZZZ</name>
<sequence>MRRTTCGPGVQGFSEAGQTRVFSGEFATDVHRVVLVAADPDQMRFQVAVDDVLAPALTVVVVEAVDDNNAVIVDLTGIEVTLNR</sequence>
<accession>A0A381P805</accession>
<proteinExistence type="predicted"/>